<feature type="region of interest" description="Disordered" evidence="1">
    <location>
        <begin position="25"/>
        <end position="63"/>
    </location>
</feature>
<evidence type="ECO:0000313" key="3">
    <source>
        <dbReference type="Proteomes" id="UP000673691"/>
    </source>
</evidence>
<dbReference type="AlphaFoldDB" id="A0A8H7ZUP5"/>
<feature type="compositionally biased region" description="Gly residues" evidence="1">
    <location>
        <begin position="41"/>
        <end position="50"/>
    </location>
</feature>
<organism evidence="2 3">
    <name type="scientific">Olpidium bornovanus</name>
    <dbReference type="NCBI Taxonomy" id="278681"/>
    <lineage>
        <taxon>Eukaryota</taxon>
        <taxon>Fungi</taxon>
        <taxon>Fungi incertae sedis</taxon>
        <taxon>Olpidiomycota</taxon>
        <taxon>Olpidiomycotina</taxon>
        <taxon>Olpidiomycetes</taxon>
        <taxon>Olpidiales</taxon>
        <taxon>Olpidiaceae</taxon>
        <taxon>Olpidium</taxon>
    </lineage>
</organism>
<dbReference type="OrthoDB" id="2145765at2759"/>
<keyword evidence="3" id="KW-1185">Reference proteome</keyword>
<evidence type="ECO:0000256" key="1">
    <source>
        <dbReference type="SAM" id="MobiDB-lite"/>
    </source>
</evidence>
<name>A0A8H7ZUP5_9FUNG</name>
<protein>
    <submittedName>
        <fullName evidence="2">Uncharacterized protein</fullName>
    </submittedName>
</protein>
<sequence length="230" mass="25711">MRWVWQLLRRPASAGFSAHRRRAICASPTNARPRHKPASCKGGGGGGGEGLASLAPSASQPPLKKKPLTVLKEFGSAAARLTRQPDGGLVPARTGQRRLVRGTSRLSCAARDEHLDERPPRKKRPRLGRRIITRLRGRAGGQREKRAGGLMSAAWETVKRRLSASPKTFRLFGFEEDHQPIQLQLDDVQAVFEDGKWHQVTDLIERNRALQDENTLLRFKLQVLLEQVRT</sequence>
<accession>A0A8H7ZUP5</accession>
<reference evidence="2 3" key="1">
    <citation type="journal article" name="Sci. Rep.">
        <title>Genome-scale phylogenetic analyses confirm Olpidium as the closest living zoosporic fungus to the non-flagellated, terrestrial fungi.</title>
        <authorList>
            <person name="Chang Y."/>
            <person name="Rochon D."/>
            <person name="Sekimoto S."/>
            <person name="Wang Y."/>
            <person name="Chovatia M."/>
            <person name="Sandor L."/>
            <person name="Salamov A."/>
            <person name="Grigoriev I.V."/>
            <person name="Stajich J.E."/>
            <person name="Spatafora J.W."/>
        </authorList>
    </citation>
    <scope>NUCLEOTIDE SEQUENCE [LARGE SCALE GENOMIC DNA]</scope>
    <source>
        <strain evidence="2">S191</strain>
    </source>
</reference>
<dbReference type="Proteomes" id="UP000673691">
    <property type="component" value="Unassembled WGS sequence"/>
</dbReference>
<gene>
    <name evidence="2" type="ORF">BJ554DRAFT_8028</name>
</gene>
<comment type="caution">
    <text evidence="2">The sequence shown here is derived from an EMBL/GenBank/DDBJ whole genome shotgun (WGS) entry which is preliminary data.</text>
</comment>
<dbReference type="EMBL" id="JAEFCI010005971">
    <property type="protein sequence ID" value="KAG5459988.1"/>
    <property type="molecule type" value="Genomic_DNA"/>
</dbReference>
<proteinExistence type="predicted"/>
<evidence type="ECO:0000313" key="2">
    <source>
        <dbReference type="EMBL" id="KAG5459988.1"/>
    </source>
</evidence>